<comment type="caution">
    <text evidence="1">The sequence shown here is derived from an EMBL/GenBank/DDBJ whole genome shotgun (WGS) entry which is preliminary data.</text>
</comment>
<name>A0ABV3VWB0_9BACI</name>
<gene>
    <name evidence="1" type="ORF">AB1300_08435</name>
</gene>
<accession>A0ABV3VWB0</accession>
<evidence type="ECO:0000313" key="1">
    <source>
        <dbReference type="EMBL" id="MEX3745163.1"/>
    </source>
</evidence>
<dbReference type="EMBL" id="JBFRHK010000004">
    <property type="protein sequence ID" value="MEX3745163.1"/>
    <property type="molecule type" value="Genomic_DNA"/>
</dbReference>
<proteinExistence type="predicted"/>
<reference evidence="1 2" key="1">
    <citation type="submission" date="2024-07" db="EMBL/GenBank/DDBJ databases">
        <title>Characterization of a bacterium isolated from hydrolysated instant sea cucumber by whole-genome sequencing and metabolomics.</title>
        <authorList>
            <person name="Luo X."/>
            <person name="Zhang Z."/>
            <person name="Zheng Z."/>
            <person name="Zhang W."/>
            <person name="Ming T."/>
            <person name="Jiao L."/>
            <person name="Su X."/>
            <person name="Kong F."/>
            <person name="Xu J."/>
        </authorList>
    </citation>
    <scope>NUCLEOTIDE SEQUENCE [LARGE SCALE GENOMIC DNA]</scope>
    <source>
        <strain evidence="1 2">XL-2024</strain>
    </source>
</reference>
<protein>
    <recommendedName>
        <fullName evidence="3">SprA-related family protein</fullName>
    </recommendedName>
</protein>
<sequence length="257" mass="28960">MKLSSLIEQERIPLPYNRKKTLQRKEASDAYRKNALYFQPKKNPLLLELENLLLGHTDQDLYEQQKEEAKEVTPQQQAIIQDLQQTKKDVLAHEQAHKAVNSDALESFSNSQLEHVDEEGATVVETNASDTLLILEQVRNAALAPAQPSPQAIQVAVNANAHIQRMQAQLHGLEVDESELDNHEPAFAGEEMDVKVPERFSKELKLDPFADTIFDKSDGEAFKARIFKNATEKYAAHIQMAQNGYHPGTDSMFSMIA</sequence>
<organism evidence="1 2">
    <name type="scientific">Lysinibacillus xylanilyticus</name>
    <dbReference type="NCBI Taxonomy" id="582475"/>
    <lineage>
        <taxon>Bacteria</taxon>
        <taxon>Bacillati</taxon>
        <taxon>Bacillota</taxon>
        <taxon>Bacilli</taxon>
        <taxon>Bacillales</taxon>
        <taxon>Bacillaceae</taxon>
        <taxon>Lysinibacillus</taxon>
    </lineage>
</organism>
<keyword evidence="2" id="KW-1185">Reference proteome</keyword>
<evidence type="ECO:0008006" key="3">
    <source>
        <dbReference type="Google" id="ProtNLM"/>
    </source>
</evidence>
<evidence type="ECO:0000313" key="2">
    <source>
        <dbReference type="Proteomes" id="UP001558534"/>
    </source>
</evidence>
<dbReference type="Proteomes" id="UP001558534">
    <property type="component" value="Unassembled WGS sequence"/>
</dbReference>
<dbReference type="RefSeq" id="WP_368636071.1">
    <property type="nucleotide sequence ID" value="NZ_JBFRHK010000004.1"/>
</dbReference>